<proteinExistence type="predicted"/>
<dbReference type="GO" id="GO:0006935">
    <property type="term" value="P:chemotaxis"/>
    <property type="evidence" value="ECO:0007669"/>
    <property type="project" value="InterPro"/>
</dbReference>
<dbReference type="EMBL" id="AANZ01000001">
    <property type="protein sequence ID" value="EAQ82570.1"/>
    <property type="molecule type" value="Genomic_DNA"/>
</dbReference>
<dbReference type="GO" id="GO:0005829">
    <property type="term" value="C:cytosol"/>
    <property type="evidence" value="ECO:0007669"/>
    <property type="project" value="TreeGrafter"/>
</dbReference>
<gene>
    <name evidence="2" type="ORF">DSM3645_09232</name>
</gene>
<dbReference type="Gene3D" id="2.40.50.180">
    <property type="entry name" value="CheA-289, Domain 4"/>
    <property type="match status" value="1"/>
</dbReference>
<dbReference type="PANTHER" id="PTHR22617:SF23">
    <property type="entry name" value="CHEMOTAXIS PROTEIN CHEW"/>
    <property type="match status" value="1"/>
</dbReference>
<feature type="domain" description="CheW-like" evidence="1">
    <location>
        <begin position="14"/>
        <end position="154"/>
    </location>
</feature>
<sequence>MMTNNEKKSIIDGEQQFVTFYLGDVLLAIPIGCVQEINRQLECTPVPQAPPYVCGCVNLRGEVVTVVNPRQILKLEPADETRESRNLIINSQGEAVGLIVDKVSDILTLKADDVSPPPANLKGVEGRFFVGVHQREEDVVVLLNIDEMLNDTNEYASLA</sequence>
<dbReference type="PROSITE" id="PS50851">
    <property type="entry name" value="CHEW"/>
    <property type="match status" value="1"/>
</dbReference>
<dbReference type="AlphaFoldDB" id="A3ZLD7"/>
<dbReference type="HOGENOM" id="CLU_048995_3_1_0"/>
<dbReference type="InterPro" id="IPR036061">
    <property type="entry name" value="CheW-like_dom_sf"/>
</dbReference>
<organism evidence="2 3">
    <name type="scientific">Blastopirellula marina DSM 3645</name>
    <dbReference type="NCBI Taxonomy" id="314230"/>
    <lineage>
        <taxon>Bacteria</taxon>
        <taxon>Pseudomonadati</taxon>
        <taxon>Planctomycetota</taxon>
        <taxon>Planctomycetia</taxon>
        <taxon>Pirellulales</taxon>
        <taxon>Pirellulaceae</taxon>
        <taxon>Blastopirellula</taxon>
    </lineage>
</organism>
<dbReference type="SUPFAM" id="SSF50341">
    <property type="entry name" value="CheW-like"/>
    <property type="match status" value="1"/>
</dbReference>
<evidence type="ECO:0000259" key="1">
    <source>
        <dbReference type="PROSITE" id="PS50851"/>
    </source>
</evidence>
<comment type="caution">
    <text evidence="2">The sequence shown here is derived from an EMBL/GenBank/DDBJ whole genome shotgun (WGS) entry which is preliminary data.</text>
</comment>
<dbReference type="OrthoDB" id="9794382at2"/>
<dbReference type="SMART" id="SM00260">
    <property type="entry name" value="CheW"/>
    <property type="match status" value="1"/>
</dbReference>
<dbReference type="Gene3D" id="2.30.30.40">
    <property type="entry name" value="SH3 Domains"/>
    <property type="match status" value="1"/>
</dbReference>
<protein>
    <submittedName>
        <fullName evidence="2">Purine-binding chemotaxis protein CheW-like</fullName>
    </submittedName>
</protein>
<dbReference type="InterPro" id="IPR039315">
    <property type="entry name" value="CheW"/>
</dbReference>
<dbReference type="Proteomes" id="UP000004358">
    <property type="component" value="Unassembled WGS sequence"/>
</dbReference>
<dbReference type="eggNOG" id="COG0835">
    <property type="taxonomic scope" value="Bacteria"/>
</dbReference>
<reference evidence="2 3" key="1">
    <citation type="submission" date="2006-02" db="EMBL/GenBank/DDBJ databases">
        <authorList>
            <person name="Amann R."/>
            <person name="Ferriera S."/>
            <person name="Johnson J."/>
            <person name="Kravitz S."/>
            <person name="Halpern A."/>
            <person name="Remington K."/>
            <person name="Beeson K."/>
            <person name="Tran B."/>
            <person name="Rogers Y.-H."/>
            <person name="Friedman R."/>
            <person name="Venter J.C."/>
        </authorList>
    </citation>
    <scope>NUCLEOTIDE SEQUENCE [LARGE SCALE GENOMIC DNA]</scope>
    <source>
        <strain evidence="2 3">DSM 3645</strain>
    </source>
</reference>
<name>A3ZLD7_9BACT</name>
<dbReference type="Pfam" id="PF01584">
    <property type="entry name" value="CheW"/>
    <property type="match status" value="1"/>
</dbReference>
<accession>A3ZLD7</accession>
<dbReference type="STRING" id="314230.DSM3645_09232"/>
<dbReference type="PANTHER" id="PTHR22617">
    <property type="entry name" value="CHEMOTAXIS SENSOR HISTIDINE KINASE-RELATED"/>
    <property type="match status" value="1"/>
</dbReference>
<evidence type="ECO:0000313" key="2">
    <source>
        <dbReference type="EMBL" id="EAQ82570.1"/>
    </source>
</evidence>
<evidence type="ECO:0000313" key="3">
    <source>
        <dbReference type="Proteomes" id="UP000004358"/>
    </source>
</evidence>
<dbReference type="InterPro" id="IPR002545">
    <property type="entry name" value="CheW-lke_dom"/>
</dbReference>
<dbReference type="GO" id="GO:0007165">
    <property type="term" value="P:signal transduction"/>
    <property type="evidence" value="ECO:0007669"/>
    <property type="project" value="InterPro"/>
</dbReference>